<gene>
    <name evidence="2" type="ORF">A3K49_02535</name>
</gene>
<reference evidence="2 3" key="1">
    <citation type="journal article" date="2016" name="Nat. Commun.">
        <title>Thousands of microbial genomes shed light on interconnected biogeochemical processes in an aquifer system.</title>
        <authorList>
            <person name="Anantharaman K."/>
            <person name="Brown C.T."/>
            <person name="Hug L.A."/>
            <person name="Sharon I."/>
            <person name="Castelle C.J."/>
            <person name="Probst A.J."/>
            <person name="Thomas B.C."/>
            <person name="Singh A."/>
            <person name="Wilkins M.J."/>
            <person name="Karaoz U."/>
            <person name="Brodie E.L."/>
            <person name="Williams K.H."/>
            <person name="Hubbard S.S."/>
            <person name="Banfield J.F."/>
        </authorList>
    </citation>
    <scope>NUCLEOTIDE SEQUENCE [LARGE SCALE GENOMIC DNA]</scope>
</reference>
<evidence type="ECO:0000313" key="2">
    <source>
        <dbReference type="EMBL" id="OGC27868.1"/>
    </source>
</evidence>
<dbReference type="InterPro" id="IPR013216">
    <property type="entry name" value="Methyltransf_11"/>
</dbReference>
<protein>
    <recommendedName>
        <fullName evidence="1">Methyltransferase type 11 domain-containing protein</fullName>
    </recommendedName>
</protein>
<dbReference type="AlphaFoldDB" id="A0A1F4T583"/>
<dbReference type="SUPFAM" id="SSF53335">
    <property type="entry name" value="S-adenosyl-L-methionine-dependent methyltransferases"/>
    <property type="match status" value="1"/>
</dbReference>
<dbReference type="InterPro" id="IPR029063">
    <property type="entry name" value="SAM-dependent_MTases_sf"/>
</dbReference>
<feature type="domain" description="Methyltransferase type 11" evidence="1">
    <location>
        <begin position="101"/>
        <end position="194"/>
    </location>
</feature>
<dbReference type="Gene3D" id="3.40.50.150">
    <property type="entry name" value="Vaccinia Virus protein VP39"/>
    <property type="match status" value="1"/>
</dbReference>
<sequence>MLILKTLKRIVSALALKLQYRASQLVLNNRYLKYQYLRLAAILGGLGLQPPLASSDLAKRWQRQGTEGSADRPETYIKEDSSLVELFKEVLPYLNKESKILELGCNVGRSLNYLHKLGFKNLTGIEIGPKAVEMSQTVFPEMAGDSRLIVGSAPLEIRKIPTAEYDLVFCHSVLVNIHPKYNYIFREIARVSKKMVLILENEGSLFAYPRDFKKLFERAGLKLVMSKLFSEGCREFPFPYEEKDVYINNTIQLFAKDKSH</sequence>
<proteinExistence type="predicted"/>
<name>A0A1F4T583_UNCSA</name>
<dbReference type="Pfam" id="PF08241">
    <property type="entry name" value="Methyltransf_11"/>
    <property type="match status" value="1"/>
</dbReference>
<dbReference type="EMBL" id="MEUG01000001">
    <property type="protein sequence ID" value="OGC27868.1"/>
    <property type="molecule type" value="Genomic_DNA"/>
</dbReference>
<dbReference type="Proteomes" id="UP000178602">
    <property type="component" value="Unassembled WGS sequence"/>
</dbReference>
<evidence type="ECO:0000313" key="3">
    <source>
        <dbReference type="Proteomes" id="UP000178602"/>
    </source>
</evidence>
<dbReference type="CDD" id="cd02440">
    <property type="entry name" value="AdoMet_MTases"/>
    <property type="match status" value="1"/>
</dbReference>
<comment type="caution">
    <text evidence="2">The sequence shown here is derived from an EMBL/GenBank/DDBJ whole genome shotgun (WGS) entry which is preliminary data.</text>
</comment>
<dbReference type="GO" id="GO:0008757">
    <property type="term" value="F:S-adenosylmethionine-dependent methyltransferase activity"/>
    <property type="evidence" value="ECO:0007669"/>
    <property type="project" value="InterPro"/>
</dbReference>
<accession>A0A1F4T583</accession>
<organism evidence="2 3">
    <name type="scientific">candidate division WOR-1 bacterium RIFOXYC12_FULL_54_18</name>
    <dbReference type="NCBI Taxonomy" id="1802584"/>
    <lineage>
        <taxon>Bacteria</taxon>
        <taxon>Bacillati</taxon>
        <taxon>Saganbacteria</taxon>
    </lineage>
</organism>
<evidence type="ECO:0000259" key="1">
    <source>
        <dbReference type="Pfam" id="PF08241"/>
    </source>
</evidence>